<dbReference type="PANTHER" id="PTHR43356">
    <property type="entry name" value="PHOSPHATE ACETYLTRANSFERASE"/>
    <property type="match status" value="1"/>
</dbReference>
<dbReference type="EMBL" id="CP015518">
    <property type="protein sequence ID" value="APG26139.1"/>
    <property type="molecule type" value="Genomic_DNA"/>
</dbReference>
<dbReference type="RefSeq" id="WP_072287975.1">
    <property type="nucleotide sequence ID" value="NZ_CP015455.1"/>
</dbReference>
<reference evidence="6 7" key="1">
    <citation type="journal article" date="2017" name="Genome Announc.">
        <title>Complete Genome Sequences of Two Acetylene-Fermenting Pelobacter acetylenicus Strains.</title>
        <authorList>
            <person name="Sutton J.M."/>
            <person name="Baesman S.M."/>
            <person name="Fierst J.L."/>
            <person name="Poret-Peterson A.T."/>
            <person name="Oremland R.S."/>
            <person name="Dunlap D.S."/>
            <person name="Akob D.M."/>
        </authorList>
    </citation>
    <scope>NUCLEOTIDE SEQUENCE [LARGE SCALE GENOMIC DNA]</scope>
    <source>
        <strain evidence="6 7">DSM 3247</strain>
    </source>
</reference>
<dbReference type="Pfam" id="PF01515">
    <property type="entry name" value="PTA_PTB"/>
    <property type="match status" value="1"/>
</dbReference>
<dbReference type="SUPFAM" id="SSF53659">
    <property type="entry name" value="Isocitrate/Isopropylmalate dehydrogenase-like"/>
    <property type="match status" value="1"/>
</dbReference>
<evidence type="ECO:0000259" key="5">
    <source>
        <dbReference type="Pfam" id="PF01515"/>
    </source>
</evidence>
<evidence type="ECO:0000256" key="1">
    <source>
        <dbReference type="ARBA" id="ARBA00000705"/>
    </source>
</evidence>
<dbReference type="InterPro" id="IPR042112">
    <property type="entry name" value="P_AcTrfase_dom2"/>
</dbReference>
<keyword evidence="3" id="KW-0808">Transferase</keyword>
<gene>
    <name evidence="6" type="ORF">A7E75_02130</name>
</gene>
<comment type="similarity">
    <text evidence="2">Belongs to the phosphate acetyltransferase and butyryltransferase family.</text>
</comment>
<comment type="catalytic activity">
    <reaction evidence="1">
        <text>acetyl-CoA + phosphate = acetyl phosphate + CoA</text>
        <dbReference type="Rhea" id="RHEA:19521"/>
        <dbReference type="ChEBI" id="CHEBI:22191"/>
        <dbReference type="ChEBI" id="CHEBI:43474"/>
        <dbReference type="ChEBI" id="CHEBI:57287"/>
        <dbReference type="ChEBI" id="CHEBI:57288"/>
        <dbReference type="EC" id="2.3.1.8"/>
    </reaction>
</comment>
<accession>A0A1L3GJP5</accession>
<dbReference type="Gene3D" id="3.40.50.10950">
    <property type="match status" value="1"/>
</dbReference>
<evidence type="ECO:0000256" key="3">
    <source>
        <dbReference type="ARBA" id="ARBA00022679"/>
    </source>
</evidence>
<dbReference type="KEGG" id="pace:A6070_10750"/>
<sequence>MEKIINKAICGPRKKIVFPESYDVRMLKAAEIITNRKIAKIILIGDAEEINMCAEINHIDISGCEIIKFRDDINKNQYLKEFVFLRKDKGITSSQAYEVLSNLTNLHYAGMMLQSGYVDGCVAGAANTTGDVIRAGVQTVGLMIGVSLVSSAILVDTGLKDFGEEGVFLMADVAVNPNPDAQQLAGIAVSSAQTFESILEVPARVAMLSFSTKGSAEHPDIQKVREATVLARDISKNMIIDGELQIDPAVCQRSAGMKTPDSPLAGKANVLVFPDLDAGNIGSKIPQVLYGAKGIGPLLQGLRKPFNDLSRSCSVETIVGVTAMTCLQASIKLNHCEEVVCAHAASL</sequence>
<dbReference type="GO" id="GO:0008959">
    <property type="term" value="F:phosphate acetyltransferase activity"/>
    <property type="evidence" value="ECO:0007669"/>
    <property type="project" value="UniProtKB-EC"/>
</dbReference>
<proteinExistence type="inferred from homology"/>
<feature type="domain" description="Phosphate acetyl/butaryl transferase" evidence="5">
    <location>
        <begin position="2"/>
        <end position="326"/>
    </location>
</feature>
<dbReference type="InterPro" id="IPR042113">
    <property type="entry name" value="P_AcTrfase_dom1"/>
</dbReference>
<evidence type="ECO:0000313" key="7">
    <source>
        <dbReference type="Proteomes" id="UP000182264"/>
    </source>
</evidence>
<organism evidence="6 7">
    <name type="scientific">Syntrophotalea acetylenica</name>
    <name type="common">Pelobacter acetylenicus</name>
    <dbReference type="NCBI Taxonomy" id="29542"/>
    <lineage>
        <taxon>Bacteria</taxon>
        <taxon>Pseudomonadati</taxon>
        <taxon>Thermodesulfobacteriota</taxon>
        <taxon>Desulfuromonadia</taxon>
        <taxon>Desulfuromonadales</taxon>
        <taxon>Syntrophotaleaceae</taxon>
        <taxon>Syntrophotalea</taxon>
    </lineage>
</organism>
<dbReference type="PIRSF" id="PIRSF000428">
    <property type="entry name" value="P_Ac_trans"/>
    <property type="match status" value="1"/>
</dbReference>
<dbReference type="AlphaFoldDB" id="A0A1L3GJP5"/>
<keyword evidence="4" id="KW-0012">Acyltransferase</keyword>
<dbReference type="STRING" id="29542.A6070_10750"/>
<dbReference type="PANTHER" id="PTHR43356:SF3">
    <property type="entry name" value="PHOSPHATE ACETYLTRANSFERASE"/>
    <property type="match status" value="1"/>
</dbReference>
<evidence type="ECO:0000313" key="6">
    <source>
        <dbReference type="EMBL" id="APG26139.1"/>
    </source>
</evidence>
<dbReference type="Gene3D" id="3.40.50.10750">
    <property type="entry name" value="Isocitrate/Isopropylmalate dehydrogenase-like"/>
    <property type="match status" value="1"/>
</dbReference>
<name>A0A1L3GJP5_SYNAC</name>
<dbReference type="Proteomes" id="UP000182264">
    <property type="component" value="Chromosome"/>
</dbReference>
<dbReference type="InterPro" id="IPR012147">
    <property type="entry name" value="P_Ac_Bu_trans"/>
</dbReference>
<protein>
    <recommendedName>
        <fullName evidence="5">Phosphate acetyl/butaryl transferase domain-containing protein</fullName>
    </recommendedName>
</protein>
<dbReference type="InterPro" id="IPR050500">
    <property type="entry name" value="Phos_Acetyltrans/Butyryltrans"/>
</dbReference>
<dbReference type="NCBIfam" id="NF007233">
    <property type="entry name" value="PRK09653.1"/>
    <property type="match status" value="1"/>
</dbReference>
<evidence type="ECO:0000256" key="4">
    <source>
        <dbReference type="ARBA" id="ARBA00023315"/>
    </source>
</evidence>
<keyword evidence="7" id="KW-1185">Reference proteome</keyword>
<dbReference type="InterPro" id="IPR002505">
    <property type="entry name" value="PTA_PTB"/>
</dbReference>
<evidence type="ECO:0000256" key="2">
    <source>
        <dbReference type="ARBA" id="ARBA00005656"/>
    </source>
</evidence>
<dbReference type="OrthoDB" id="9805787at2"/>